<dbReference type="EMBL" id="QSKF01000001">
    <property type="protein sequence ID" value="RHE42159.1"/>
    <property type="molecule type" value="Genomic_DNA"/>
</dbReference>
<evidence type="ECO:0000256" key="5">
    <source>
        <dbReference type="ARBA" id="ARBA00022989"/>
    </source>
</evidence>
<name>A0A414EN46_9FIRM</name>
<keyword evidence="5" id="KW-1133">Transmembrane helix</keyword>
<gene>
    <name evidence="8" type="ORF">DW740_02325</name>
</gene>
<dbReference type="Pfam" id="PF03062">
    <property type="entry name" value="MBOAT"/>
    <property type="match status" value="1"/>
</dbReference>
<evidence type="ECO:0000256" key="4">
    <source>
        <dbReference type="ARBA" id="ARBA00022692"/>
    </source>
</evidence>
<evidence type="ECO:0000256" key="3">
    <source>
        <dbReference type="ARBA" id="ARBA00022475"/>
    </source>
</evidence>
<dbReference type="PANTHER" id="PTHR13285">
    <property type="entry name" value="ACYLTRANSFERASE"/>
    <property type="match status" value="1"/>
</dbReference>
<dbReference type="PIRSF" id="PIRSF016636">
    <property type="entry name" value="AlgI_DltB"/>
    <property type="match status" value="1"/>
</dbReference>
<evidence type="ECO:0000313" key="8">
    <source>
        <dbReference type="EMBL" id="RHE42159.1"/>
    </source>
</evidence>
<evidence type="ECO:0000256" key="6">
    <source>
        <dbReference type="ARBA" id="ARBA00023136"/>
    </source>
</evidence>
<dbReference type="GO" id="GO:0042121">
    <property type="term" value="P:alginic acid biosynthetic process"/>
    <property type="evidence" value="ECO:0007669"/>
    <property type="project" value="InterPro"/>
</dbReference>
<keyword evidence="6 7" id="KW-0472">Membrane</keyword>
<evidence type="ECO:0000256" key="2">
    <source>
        <dbReference type="ARBA" id="ARBA00010323"/>
    </source>
</evidence>
<dbReference type="InterPro" id="IPR024194">
    <property type="entry name" value="Ac/AlaTfrase_AlgI/DltB"/>
</dbReference>
<dbReference type="Proteomes" id="UP000283745">
    <property type="component" value="Unassembled WGS sequence"/>
</dbReference>
<dbReference type="InterPro" id="IPR004299">
    <property type="entry name" value="MBOAT_fam"/>
</dbReference>
<organism evidence="8 9">
    <name type="scientific">Blautia obeum</name>
    <dbReference type="NCBI Taxonomy" id="40520"/>
    <lineage>
        <taxon>Bacteria</taxon>
        <taxon>Bacillati</taxon>
        <taxon>Bacillota</taxon>
        <taxon>Clostridia</taxon>
        <taxon>Lachnospirales</taxon>
        <taxon>Lachnospiraceae</taxon>
        <taxon>Blautia</taxon>
    </lineage>
</organism>
<dbReference type="RefSeq" id="WP_015543096.1">
    <property type="nucleotide sequence ID" value="NZ_CABJFK010000001.1"/>
</dbReference>
<comment type="similarity">
    <text evidence="2 7">Belongs to the membrane-bound acyltransferase family.</text>
</comment>
<reference evidence="8 9" key="1">
    <citation type="submission" date="2018-08" db="EMBL/GenBank/DDBJ databases">
        <title>A genome reference for cultivated species of the human gut microbiota.</title>
        <authorList>
            <person name="Zou Y."/>
            <person name="Xue W."/>
            <person name="Luo G."/>
        </authorList>
    </citation>
    <scope>NUCLEOTIDE SEQUENCE [LARGE SCALE GENOMIC DNA]</scope>
    <source>
        <strain evidence="8 9">AM28-23</strain>
    </source>
</reference>
<protein>
    <submittedName>
        <fullName evidence="8">MBOAT family protein</fullName>
    </submittedName>
</protein>
<dbReference type="InterPro" id="IPR051085">
    <property type="entry name" value="MB_O-acyltransferase"/>
</dbReference>
<dbReference type="GO" id="GO:0016746">
    <property type="term" value="F:acyltransferase activity"/>
    <property type="evidence" value="ECO:0007669"/>
    <property type="project" value="UniProtKB-KW"/>
</dbReference>
<dbReference type="AlphaFoldDB" id="A0A414EN46"/>
<dbReference type="PIRSF" id="PIRSF500217">
    <property type="entry name" value="AlgI"/>
    <property type="match status" value="1"/>
</dbReference>
<sequence length="503" mass="57325">MSLVSNLFLLFVLASVLVYYIVPHKWQWLALLVFSYIYYIAGGLRFVVFILFSTIVTWLAALMIEKVETKGNHKAARKILIFGLILNFGMLGGVKYTNFAIENLNALFHMNLRGMAILLPLGISFYTFQSSGYLLDVYWKRCEAEKHPLKYALFVSFFPQILQGPIGRYSRLANQLYAPHKFEGKNIARGFERILWGFFKKMILADWAAVFVDEIFANPDQYSGLALIGILLYTLQLYADFSGGMDVVIGIASMFGIELDENFKRPFFAVSVTDFWHRWHITLGTWMKDYVFYPVTLSRWMGSFSKWAKKVFGRKTGRTLPICIANIVVFFVVGVWHGAAWKFIIYGLYNGLIIAFSGLMAGNYRSWKKKLHISGKETWYYVFTVVRTFIITVISMYFDRPDNMGVALHMMKLSVTRFNPSQILLIPAGKQGTAFTPYALLILAVGCVILFVVSVLQERGMKIRESLAKLPLPVTAAVYFCLLISIGFFGSTAVARGFIYAQF</sequence>
<keyword evidence="7" id="KW-0808">Transferase</keyword>
<keyword evidence="3 7" id="KW-1003">Cell membrane</keyword>
<comment type="subcellular location">
    <subcellularLocation>
        <location evidence="1">Cell membrane</location>
        <topology evidence="1">Multi-pass membrane protein</topology>
    </subcellularLocation>
</comment>
<keyword evidence="4" id="KW-0812">Transmembrane</keyword>
<comment type="caution">
    <text evidence="8">The sequence shown here is derived from an EMBL/GenBank/DDBJ whole genome shotgun (WGS) entry which is preliminary data.</text>
</comment>
<dbReference type="PANTHER" id="PTHR13285:SF18">
    <property type="entry name" value="PROTEIN-CYSTEINE N-PALMITOYLTRANSFERASE RASP"/>
    <property type="match status" value="1"/>
</dbReference>
<evidence type="ECO:0000313" key="9">
    <source>
        <dbReference type="Proteomes" id="UP000283745"/>
    </source>
</evidence>
<dbReference type="InterPro" id="IPR028362">
    <property type="entry name" value="AlgI"/>
</dbReference>
<evidence type="ECO:0000256" key="1">
    <source>
        <dbReference type="ARBA" id="ARBA00004651"/>
    </source>
</evidence>
<dbReference type="GO" id="GO:0005886">
    <property type="term" value="C:plasma membrane"/>
    <property type="evidence" value="ECO:0007669"/>
    <property type="project" value="UniProtKB-SubCell"/>
</dbReference>
<accession>A0A414EN46</accession>
<proteinExistence type="inferred from homology"/>
<evidence type="ECO:0000256" key="7">
    <source>
        <dbReference type="PIRNR" id="PIRNR016636"/>
    </source>
</evidence>
<keyword evidence="7" id="KW-0012">Acyltransferase</keyword>